<dbReference type="AlphaFoldDB" id="A0A1Z4BME2"/>
<protein>
    <recommendedName>
        <fullName evidence="3">DUF4374 domain-containing protein</fullName>
    </recommendedName>
</protein>
<evidence type="ECO:0008006" key="3">
    <source>
        <dbReference type="Google" id="ProtNLM"/>
    </source>
</evidence>
<proteinExistence type="predicted"/>
<gene>
    <name evidence="1" type="ORF">CBG49_04750</name>
</gene>
<dbReference type="Proteomes" id="UP000197007">
    <property type="component" value="Chromosome"/>
</dbReference>
<evidence type="ECO:0000313" key="1">
    <source>
        <dbReference type="EMBL" id="ASF42440.1"/>
    </source>
</evidence>
<reference evidence="2" key="1">
    <citation type="submission" date="2017-06" db="EMBL/GenBank/DDBJ databases">
        <title>Complete genome sequence of Capnocytophaga sp. KCOM 1579 (=ChDC OS43) isolated from a human refractory periapical abscess lesion.</title>
        <authorList>
            <person name="Kook J.-K."/>
            <person name="Park S.-N."/>
            <person name="Lim Y.K."/>
            <person name="Roh H."/>
        </authorList>
    </citation>
    <scope>NUCLEOTIDE SEQUENCE [LARGE SCALE GENOMIC DNA]</scope>
    <source>
        <strain evidence="2">ChDC OS43</strain>
    </source>
</reference>
<dbReference type="Pfam" id="PF14298">
    <property type="entry name" value="DUF4374"/>
    <property type="match status" value="1"/>
</dbReference>
<evidence type="ECO:0000313" key="2">
    <source>
        <dbReference type="Proteomes" id="UP000197007"/>
    </source>
</evidence>
<sequence>MYINFQTFKKTLLVGSLVSFVALTSCKKDDNTPVPPPSAEGANFFIDAGGDQNKTRYLLVAKNVENGELPLSANQEQFKEANGYFWQFNKNTAVGLSYGFKGAGIGISYEKTAQGVKHLTDFDVAERATTFGFFSDYWITVVGGQEYEGKKDGATFNFRNANNYTKAFTKTIHTANLLPEMNTSSSTQEIVSFAGILDNGNGEFFSGMIVSDYKDVQVAQGSSTGKIHNPDVVYVGVLDKDLNLKRSYKSDKLSYSAGRFKSQYLLEMGKADNGDVYVFSGAIAKNPPKVKAPQTPDVASTKPAGALRIKQGATDFDSSYFFDISAVSGNGIFRRVWHITGNKFLLEFFNDASKAALNGVDVNRFAIVDMEAKSFNWVTGLPALSDFANMTSNPVELTVYNGKVYLPVNVKNSDPAIYVINPATNVATKGLTVKGASFINAIGHFK</sequence>
<keyword evidence="2" id="KW-1185">Reference proteome</keyword>
<name>A0A1Z4BME2_9FLAO</name>
<dbReference type="InterPro" id="IPR025401">
    <property type="entry name" value="DUF4374"/>
</dbReference>
<organism evidence="1 2">
    <name type="scientific">Capnocytophaga endodontalis</name>
    <dbReference type="NCBI Taxonomy" id="2708117"/>
    <lineage>
        <taxon>Bacteria</taxon>
        <taxon>Pseudomonadati</taxon>
        <taxon>Bacteroidota</taxon>
        <taxon>Flavobacteriia</taxon>
        <taxon>Flavobacteriales</taxon>
        <taxon>Flavobacteriaceae</taxon>
        <taxon>Capnocytophaga</taxon>
    </lineage>
</organism>
<accession>A0A1Z4BME2</accession>
<dbReference type="KEGG" id="capn:CBG49_04750"/>
<dbReference type="RefSeq" id="WP_088593593.1">
    <property type="nucleotide sequence ID" value="NZ_CP022022.1"/>
</dbReference>
<dbReference type="EMBL" id="CP022022">
    <property type="protein sequence ID" value="ASF42440.1"/>
    <property type="molecule type" value="Genomic_DNA"/>
</dbReference>